<dbReference type="InterPro" id="IPR011037">
    <property type="entry name" value="Pyrv_Knase-like_insert_dom_sf"/>
</dbReference>
<dbReference type="InterPro" id="IPR052716">
    <property type="entry name" value="MOSC_domain"/>
</dbReference>
<keyword evidence="3" id="KW-1185">Reference proteome</keyword>
<dbReference type="PANTHER" id="PTHR36930">
    <property type="entry name" value="METAL-SULFUR CLUSTER BIOSYNTHESIS PROTEINS YUAD-RELATED"/>
    <property type="match status" value="1"/>
</dbReference>
<dbReference type="InterPro" id="IPR005302">
    <property type="entry name" value="MoCF_Sase_C"/>
</dbReference>
<dbReference type="SUPFAM" id="SSF50800">
    <property type="entry name" value="PK beta-barrel domain-like"/>
    <property type="match status" value="1"/>
</dbReference>
<reference evidence="2 3" key="1">
    <citation type="journal article" date="2019" name="Int. J. Syst. Evol. Microbiol.">
        <title>The Global Catalogue of Microorganisms (GCM) 10K type strain sequencing project: providing services to taxonomists for standard genome sequencing and annotation.</title>
        <authorList>
            <consortium name="The Broad Institute Genomics Platform"/>
            <consortium name="The Broad Institute Genome Sequencing Center for Infectious Disease"/>
            <person name="Wu L."/>
            <person name="Ma J."/>
        </authorList>
    </citation>
    <scope>NUCLEOTIDE SEQUENCE [LARGE SCALE GENOMIC DNA]</scope>
    <source>
        <strain evidence="2 3">JCM 11896</strain>
    </source>
</reference>
<evidence type="ECO:0000313" key="2">
    <source>
        <dbReference type="EMBL" id="GAA1395370.1"/>
    </source>
</evidence>
<dbReference type="PANTHER" id="PTHR36930:SF1">
    <property type="entry name" value="MOSC DOMAIN-CONTAINING PROTEIN"/>
    <property type="match status" value="1"/>
</dbReference>
<comment type="caution">
    <text evidence="2">The sequence shown here is derived from an EMBL/GenBank/DDBJ whole genome shotgun (WGS) entry which is preliminary data.</text>
</comment>
<gene>
    <name evidence="2" type="ORF">GCM10009613_44940</name>
</gene>
<sequence>MRVDSVHVAPERGAPMVPVDRVEARAGQGLVGDRYLGTRHRHVTVQSRTELDAAAGALGAPVGSGRTRRNITLDRGAVPTEPGSRIVVGGPDGVVLEVVRRAAPCRVMETAVGPGARRALHDRGGAVCRILTSGTIATGDPVTVTGPGTTRP</sequence>
<organism evidence="2 3">
    <name type="scientific">Pseudonocardia kongjuensis</name>
    <dbReference type="NCBI Taxonomy" id="102227"/>
    <lineage>
        <taxon>Bacteria</taxon>
        <taxon>Bacillati</taxon>
        <taxon>Actinomycetota</taxon>
        <taxon>Actinomycetes</taxon>
        <taxon>Pseudonocardiales</taxon>
        <taxon>Pseudonocardiaceae</taxon>
        <taxon>Pseudonocardia</taxon>
    </lineage>
</organism>
<dbReference type="PROSITE" id="PS51340">
    <property type="entry name" value="MOSC"/>
    <property type="match status" value="1"/>
</dbReference>
<proteinExistence type="predicted"/>
<dbReference type="Gene3D" id="2.40.33.20">
    <property type="entry name" value="PK beta-barrel domain-like"/>
    <property type="match status" value="1"/>
</dbReference>
<feature type="domain" description="MOSC" evidence="1">
    <location>
        <begin position="14"/>
        <end position="145"/>
    </location>
</feature>
<evidence type="ECO:0000313" key="3">
    <source>
        <dbReference type="Proteomes" id="UP001501414"/>
    </source>
</evidence>
<dbReference type="EMBL" id="BAAAJK010000030">
    <property type="protein sequence ID" value="GAA1395370.1"/>
    <property type="molecule type" value="Genomic_DNA"/>
</dbReference>
<protein>
    <submittedName>
        <fullName evidence="2">MOSC domain-containing protein</fullName>
    </submittedName>
</protein>
<dbReference type="Proteomes" id="UP001501414">
    <property type="component" value="Unassembled WGS sequence"/>
</dbReference>
<evidence type="ECO:0000259" key="1">
    <source>
        <dbReference type="PROSITE" id="PS51340"/>
    </source>
</evidence>
<accession>A0ABN1Y1I2</accession>
<dbReference type="Pfam" id="PF03473">
    <property type="entry name" value="MOSC"/>
    <property type="match status" value="1"/>
</dbReference>
<name>A0ABN1Y1I2_9PSEU</name>